<dbReference type="InterPro" id="IPR036277">
    <property type="entry name" value="SMC_hinge_sf"/>
</dbReference>
<dbReference type="GO" id="GO:0005694">
    <property type="term" value="C:chromosome"/>
    <property type="evidence" value="ECO:0007669"/>
    <property type="project" value="InterPro"/>
</dbReference>
<dbReference type="InterPro" id="IPR038892">
    <property type="entry name" value="SMCHD1"/>
</dbReference>
<sequence length="398" mass="45839">MTVIENTYPNPINVIPGVPVKLALQSDPLNPLKVVSNTGANRSLIDSTLSLDLVDENDFAIYKNVCDQELDRNPKYSGTLTAYIDRNDDSRGEVPELDTKGRQRLEFPIRRGKVCLKESELQLKERTRGVNNGKYLIELKARLNGCQTRIKSFYINIMFCDDSRRQEQLNQIQRKIATFNQKKVEIEREIEIGTEELDRENTRFRVIENRVTKVKTKLSQTINEDISGLIDEQNIETKLKDYKKRSVELEFQESNREVRGVETPAAPRMSGVLGRIAHLAYVEDNDWAKSISWFLRNHMTCVCTKTTEAAQRLREEYGVQQTLALDCVPAGRLSELTDNSLETLFRVDYARNCMKYSDNNYAEEARKVLDTLLGNTLAIDELDKAVIYRNQFQRQLRG</sequence>
<dbReference type="OrthoDB" id="6513515at2759"/>
<dbReference type="GO" id="GO:0005524">
    <property type="term" value="F:ATP binding"/>
    <property type="evidence" value="ECO:0007669"/>
    <property type="project" value="InterPro"/>
</dbReference>
<dbReference type="GO" id="GO:0006302">
    <property type="term" value="P:double-strand break repair"/>
    <property type="evidence" value="ECO:0007669"/>
    <property type="project" value="InterPro"/>
</dbReference>
<dbReference type="PANTHER" id="PTHR22640:SF2">
    <property type="entry name" value="STRUCTURAL MAINTENANCE OF CHROMOSOMES FLEXIBLE HINGE DOMAIN-CONTAINING PROTEIN 1"/>
    <property type="match status" value="1"/>
</dbReference>
<dbReference type="AlphaFoldDB" id="A0A7R9QZV7"/>
<dbReference type="Proteomes" id="UP000728032">
    <property type="component" value="Unassembled WGS sequence"/>
</dbReference>
<feature type="non-terminal residue" evidence="3">
    <location>
        <position position="398"/>
    </location>
</feature>
<evidence type="ECO:0000256" key="1">
    <source>
        <dbReference type="SAM" id="Coils"/>
    </source>
</evidence>
<evidence type="ECO:0000313" key="4">
    <source>
        <dbReference type="Proteomes" id="UP000728032"/>
    </source>
</evidence>
<feature type="domain" description="SMC hinge" evidence="2">
    <location>
        <begin position="270"/>
        <end position="389"/>
    </location>
</feature>
<dbReference type="GO" id="GO:0051276">
    <property type="term" value="P:chromosome organization"/>
    <property type="evidence" value="ECO:0007669"/>
    <property type="project" value="InterPro"/>
</dbReference>
<proteinExistence type="predicted"/>
<dbReference type="EMBL" id="OC946173">
    <property type="protein sequence ID" value="CAD7663194.1"/>
    <property type="molecule type" value="Genomic_DNA"/>
</dbReference>
<name>A0A7R9QZV7_9ACAR</name>
<keyword evidence="1" id="KW-0175">Coiled coil</keyword>
<organism evidence="3">
    <name type="scientific">Oppiella nova</name>
    <dbReference type="NCBI Taxonomy" id="334625"/>
    <lineage>
        <taxon>Eukaryota</taxon>
        <taxon>Metazoa</taxon>
        <taxon>Ecdysozoa</taxon>
        <taxon>Arthropoda</taxon>
        <taxon>Chelicerata</taxon>
        <taxon>Arachnida</taxon>
        <taxon>Acari</taxon>
        <taxon>Acariformes</taxon>
        <taxon>Sarcoptiformes</taxon>
        <taxon>Oribatida</taxon>
        <taxon>Brachypylina</taxon>
        <taxon>Oppioidea</taxon>
        <taxon>Oppiidae</taxon>
        <taxon>Oppiella</taxon>
    </lineage>
</organism>
<accession>A0A7R9QZV7</accession>
<dbReference type="InterPro" id="IPR058616">
    <property type="entry name" value="Ig_SMCHD1_8th"/>
</dbReference>
<evidence type="ECO:0000313" key="3">
    <source>
        <dbReference type="EMBL" id="CAD7663194.1"/>
    </source>
</evidence>
<evidence type="ECO:0000259" key="2">
    <source>
        <dbReference type="SMART" id="SM00968"/>
    </source>
</evidence>
<dbReference type="Gene3D" id="1.20.1060.20">
    <property type="match status" value="1"/>
</dbReference>
<dbReference type="Pfam" id="PF26199">
    <property type="entry name" value="Ig_SMCHD1_8th"/>
    <property type="match status" value="1"/>
</dbReference>
<dbReference type="SMART" id="SM00968">
    <property type="entry name" value="SMC_hinge"/>
    <property type="match status" value="1"/>
</dbReference>
<dbReference type="InterPro" id="IPR010935">
    <property type="entry name" value="SMC_hinge"/>
</dbReference>
<dbReference type="Pfam" id="PF06470">
    <property type="entry name" value="SMC_hinge"/>
    <property type="match status" value="1"/>
</dbReference>
<feature type="coiled-coil region" evidence="1">
    <location>
        <begin position="169"/>
        <end position="203"/>
    </location>
</feature>
<keyword evidence="4" id="KW-1185">Reference proteome</keyword>
<dbReference type="EMBL" id="CAJPVJ010031348">
    <property type="protein sequence ID" value="CAG2180331.1"/>
    <property type="molecule type" value="Genomic_DNA"/>
</dbReference>
<gene>
    <name evidence="3" type="ORF">ONB1V03_LOCUS19754</name>
</gene>
<dbReference type="PANTHER" id="PTHR22640">
    <property type="entry name" value="STRUCTURAL MAINTENANCE OF CHROMOSOMES FLEXIBLE HINGE DOMAIN-CONTAINING PROTEIN 1"/>
    <property type="match status" value="1"/>
</dbReference>
<dbReference type="Gene3D" id="3.30.70.1620">
    <property type="match status" value="1"/>
</dbReference>
<protein>
    <recommendedName>
        <fullName evidence="2">SMC hinge domain-containing protein</fullName>
    </recommendedName>
</protein>
<reference evidence="3" key="1">
    <citation type="submission" date="2020-11" db="EMBL/GenBank/DDBJ databases">
        <authorList>
            <person name="Tran Van P."/>
        </authorList>
    </citation>
    <scope>NUCLEOTIDE SEQUENCE</scope>
</reference>
<dbReference type="SUPFAM" id="SSF75553">
    <property type="entry name" value="Smc hinge domain"/>
    <property type="match status" value="1"/>
</dbReference>